<organism evidence="5 6">
    <name type="scientific">Koribacter versatilis (strain Ellin345)</name>
    <dbReference type="NCBI Taxonomy" id="204669"/>
    <lineage>
        <taxon>Bacteria</taxon>
        <taxon>Pseudomonadati</taxon>
        <taxon>Acidobacteriota</taxon>
        <taxon>Terriglobia</taxon>
        <taxon>Terriglobales</taxon>
        <taxon>Candidatus Korobacteraceae</taxon>
        <taxon>Candidatus Korobacter</taxon>
    </lineage>
</organism>
<dbReference type="EnsemblBacteria" id="ABF43416">
    <property type="protein sequence ID" value="ABF43416"/>
    <property type="gene ID" value="Acid345_4416"/>
</dbReference>
<dbReference type="GO" id="GO:0006285">
    <property type="term" value="P:base-excision repair, AP site formation"/>
    <property type="evidence" value="ECO:0007669"/>
    <property type="project" value="InterPro"/>
</dbReference>
<sequence length="190" mass="20895">MLEATPPTLPDYLGPGLDLVLIGINPGLYSAMKGHYFARKNNRFWPAFSASRLSLGMREGLGLQTVGPEHDCECLRFGIGLTDVVKRPTANAAGLTPQEFARGARELIEKLERLQPRVACFHGTTGYRPVLEHGWSLRPKAVALGVQNERIGETRIFVVPNPSPANAHFRPADLTAWYDRLADFVDTVGS</sequence>
<dbReference type="RefSeq" id="WP_011525213.1">
    <property type="nucleotide sequence ID" value="NC_008009.1"/>
</dbReference>
<keyword evidence="1" id="KW-0227">DNA damage</keyword>
<keyword evidence="6" id="KW-1185">Reference proteome</keyword>
<evidence type="ECO:0000313" key="6">
    <source>
        <dbReference type="Proteomes" id="UP000002432"/>
    </source>
</evidence>
<dbReference type="Gene3D" id="3.40.470.10">
    <property type="entry name" value="Uracil-DNA glycosylase-like domain"/>
    <property type="match status" value="1"/>
</dbReference>
<dbReference type="PANTHER" id="PTHR12159">
    <property type="entry name" value="G/T AND G/U MISMATCH-SPECIFIC DNA GLYCOSYLASE"/>
    <property type="match status" value="1"/>
</dbReference>
<dbReference type="CDD" id="cd10028">
    <property type="entry name" value="UDG-F2_TDG_MUG"/>
    <property type="match status" value="1"/>
</dbReference>
<dbReference type="EMBL" id="CP000360">
    <property type="protein sequence ID" value="ABF43416.1"/>
    <property type="molecule type" value="Genomic_DNA"/>
</dbReference>
<keyword evidence="3" id="KW-0234">DNA repair</keyword>
<evidence type="ECO:0000259" key="4">
    <source>
        <dbReference type="SMART" id="SM00986"/>
    </source>
</evidence>
<keyword evidence="2 5" id="KW-0378">Hydrolase</keyword>
<evidence type="ECO:0000313" key="5">
    <source>
        <dbReference type="EMBL" id="ABF43416.1"/>
    </source>
</evidence>
<reference evidence="5 6" key="1">
    <citation type="journal article" date="2009" name="Appl. Environ. Microbiol.">
        <title>Three genomes from the phylum Acidobacteria provide insight into the lifestyles of these microorganisms in soils.</title>
        <authorList>
            <person name="Ward N.L."/>
            <person name="Challacombe J.F."/>
            <person name="Janssen P.H."/>
            <person name="Henrissat B."/>
            <person name="Coutinho P.M."/>
            <person name="Wu M."/>
            <person name="Xie G."/>
            <person name="Haft D.H."/>
            <person name="Sait M."/>
            <person name="Badger J."/>
            <person name="Barabote R.D."/>
            <person name="Bradley B."/>
            <person name="Brettin T.S."/>
            <person name="Brinkac L.M."/>
            <person name="Bruce D."/>
            <person name="Creasy T."/>
            <person name="Daugherty S.C."/>
            <person name="Davidsen T.M."/>
            <person name="DeBoy R.T."/>
            <person name="Detter J.C."/>
            <person name="Dodson R.J."/>
            <person name="Durkin A.S."/>
            <person name="Ganapathy A."/>
            <person name="Gwinn-Giglio M."/>
            <person name="Han C.S."/>
            <person name="Khouri H."/>
            <person name="Kiss H."/>
            <person name="Kothari S.P."/>
            <person name="Madupu R."/>
            <person name="Nelson K.E."/>
            <person name="Nelson W.C."/>
            <person name="Paulsen I."/>
            <person name="Penn K."/>
            <person name="Ren Q."/>
            <person name="Rosovitz M.J."/>
            <person name="Selengut J.D."/>
            <person name="Shrivastava S."/>
            <person name="Sullivan S.A."/>
            <person name="Tapia R."/>
            <person name="Thompson L.S."/>
            <person name="Watkins K.L."/>
            <person name="Yang Q."/>
            <person name="Yu C."/>
            <person name="Zafar N."/>
            <person name="Zhou L."/>
            <person name="Kuske C.R."/>
        </authorList>
    </citation>
    <scope>NUCLEOTIDE SEQUENCE [LARGE SCALE GENOMIC DNA]</scope>
    <source>
        <strain evidence="5 6">Ellin345</strain>
    </source>
</reference>
<dbReference type="EC" id="3.2.2.-" evidence="5"/>
<name>Q1II84_KORVE</name>
<dbReference type="Proteomes" id="UP000002432">
    <property type="component" value="Chromosome"/>
</dbReference>
<dbReference type="GO" id="GO:0004844">
    <property type="term" value="F:uracil DNA N-glycosylase activity"/>
    <property type="evidence" value="ECO:0007669"/>
    <property type="project" value="TreeGrafter"/>
</dbReference>
<dbReference type="HOGENOM" id="CLU_042829_3_0_0"/>
<dbReference type="InterPro" id="IPR015637">
    <property type="entry name" value="MUG/TDG"/>
</dbReference>
<dbReference type="GO" id="GO:0008263">
    <property type="term" value="F:pyrimidine-specific mismatch base pair DNA N-glycosylase activity"/>
    <property type="evidence" value="ECO:0007669"/>
    <property type="project" value="TreeGrafter"/>
</dbReference>
<dbReference type="STRING" id="204669.Acid345_4416"/>
<evidence type="ECO:0000256" key="1">
    <source>
        <dbReference type="ARBA" id="ARBA00022763"/>
    </source>
</evidence>
<dbReference type="SUPFAM" id="SSF52141">
    <property type="entry name" value="Uracil-DNA glycosylase-like"/>
    <property type="match status" value="1"/>
</dbReference>
<dbReference type="InterPro" id="IPR036895">
    <property type="entry name" value="Uracil-DNA_glycosylase-like_sf"/>
</dbReference>
<accession>Q1II84</accession>
<dbReference type="AlphaFoldDB" id="Q1II84"/>
<dbReference type="InterPro" id="IPR005122">
    <property type="entry name" value="Uracil-DNA_glycosylase-like"/>
</dbReference>
<dbReference type="KEGG" id="aba:Acid345_4416"/>
<feature type="domain" description="Uracil-DNA glycosylase-like" evidence="4">
    <location>
        <begin position="10"/>
        <end position="182"/>
    </location>
</feature>
<evidence type="ECO:0000256" key="3">
    <source>
        <dbReference type="ARBA" id="ARBA00023204"/>
    </source>
</evidence>
<gene>
    <name evidence="5" type="ordered locus">Acid345_4416</name>
</gene>
<dbReference type="SMART" id="SM00987">
    <property type="entry name" value="UreE_C"/>
    <property type="match status" value="1"/>
</dbReference>
<keyword evidence="5" id="KW-0326">Glycosidase</keyword>
<proteinExistence type="predicted"/>
<evidence type="ECO:0000256" key="2">
    <source>
        <dbReference type="ARBA" id="ARBA00022801"/>
    </source>
</evidence>
<dbReference type="Pfam" id="PF03167">
    <property type="entry name" value="UDG"/>
    <property type="match status" value="1"/>
</dbReference>
<dbReference type="eggNOG" id="COG3663">
    <property type="taxonomic scope" value="Bacteria"/>
</dbReference>
<dbReference type="PANTHER" id="PTHR12159:SF9">
    <property type="entry name" value="G_T MISMATCH-SPECIFIC THYMINE DNA GLYCOSYLASE"/>
    <property type="match status" value="1"/>
</dbReference>
<dbReference type="SMART" id="SM00986">
    <property type="entry name" value="UDG"/>
    <property type="match status" value="1"/>
</dbReference>
<protein>
    <submittedName>
        <fullName evidence="5">G/U mismatch-specific uracil-DNA glycosylase</fullName>
        <ecNumber evidence="5">3.2.2.-</ecNumber>
    </submittedName>
</protein>